<dbReference type="WBParaSite" id="nRc.2.0.1.t14917-RA">
    <property type="protein sequence ID" value="nRc.2.0.1.t14917-RA"/>
    <property type="gene ID" value="nRc.2.0.1.g14917"/>
</dbReference>
<evidence type="ECO:0000256" key="1">
    <source>
        <dbReference type="SAM" id="MobiDB-lite"/>
    </source>
</evidence>
<name>A0A915IL65_ROMCU</name>
<accession>A0A915IL65</accession>
<evidence type="ECO:0000313" key="2">
    <source>
        <dbReference type="Proteomes" id="UP000887565"/>
    </source>
</evidence>
<dbReference type="Proteomes" id="UP000887565">
    <property type="component" value="Unplaced"/>
</dbReference>
<keyword evidence="2" id="KW-1185">Reference proteome</keyword>
<organism evidence="2 3">
    <name type="scientific">Romanomermis culicivorax</name>
    <name type="common">Nematode worm</name>
    <dbReference type="NCBI Taxonomy" id="13658"/>
    <lineage>
        <taxon>Eukaryota</taxon>
        <taxon>Metazoa</taxon>
        <taxon>Ecdysozoa</taxon>
        <taxon>Nematoda</taxon>
        <taxon>Enoplea</taxon>
        <taxon>Dorylaimia</taxon>
        <taxon>Mermithida</taxon>
        <taxon>Mermithoidea</taxon>
        <taxon>Mermithidae</taxon>
        <taxon>Romanomermis</taxon>
    </lineage>
</organism>
<proteinExistence type="predicted"/>
<protein>
    <submittedName>
        <fullName evidence="3">Uncharacterized protein</fullName>
    </submittedName>
</protein>
<reference evidence="3" key="1">
    <citation type="submission" date="2022-11" db="UniProtKB">
        <authorList>
            <consortium name="WormBaseParasite"/>
        </authorList>
    </citation>
    <scope>IDENTIFICATION</scope>
</reference>
<sequence>MRYTLLHCNQQAMGDYWNQKSILRAYPSDMSIEERYSPTLKSAPTLLSKVAPILETKDMISPHLTLPSAPPDGIAASCWGEANTDRAMAGFWHPEAKTFFDLLSANIAWLYGVIPSAYTAETLTYKHLIENRLYDIMSIQLTHRSLKVDAMHTALQPLSTKSPPEDCDNGTFSPLSSDDTTGDSDDALSLILAAIRGCVASTASSLSSSVITAAGAESSTANFGGATVPNPAIKTVSYRFLYSLSTEYRHQFFDPIFLKKTSLAIENDHLTNQSIELPYRILPPYDI</sequence>
<feature type="region of interest" description="Disordered" evidence="1">
    <location>
        <begin position="157"/>
        <end position="180"/>
    </location>
</feature>
<evidence type="ECO:0000313" key="3">
    <source>
        <dbReference type="WBParaSite" id="nRc.2.0.1.t14917-RA"/>
    </source>
</evidence>
<dbReference type="AlphaFoldDB" id="A0A915IL65"/>